<reference evidence="1 2" key="1">
    <citation type="submission" date="2018-03" db="EMBL/GenBank/DDBJ databases">
        <title>Genomic Encyclopedia of Archaeal and Bacterial Type Strains, Phase II (KMG-II): from individual species to whole genera.</title>
        <authorList>
            <person name="Goeker M."/>
        </authorList>
    </citation>
    <scope>NUCLEOTIDE SEQUENCE [LARGE SCALE GENOMIC DNA]</scope>
    <source>
        <strain evidence="1 2">DSM 27929</strain>
    </source>
</reference>
<organism evidence="1 2">
    <name type="scientific">Mongoliibacter ruber</name>
    <dbReference type="NCBI Taxonomy" id="1750599"/>
    <lineage>
        <taxon>Bacteria</taxon>
        <taxon>Pseudomonadati</taxon>
        <taxon>Bacteroidota</taxon>
        <taxon>Cytophagia</taxon>
        <taxon>Cytophagales</taxon>
        <taxon>Cyclobacteriaceae</taxon>
        <taxon>Mongoliibacter</taxon>
    </lineage>
</organism>
<dbReference type="AlphaFoldDB" id="A0A2T0WWB9"/>
<evidence type="ECO:0000313" key="2">
    <source>
        <dbReference type="Proteomes" id="UP000238157"/>
    </source>
</evidence>
<gene>
    <name evidence="1" type="ORF">CLW00_101655</name>
</gene>
<dbReference type="Proteomes" id="UP000238157">
    <property type="component" value="Unassembled WGS sequence"/>
</dbReference>
<accession>A0A2T0WWB9</accession>
<evidence type="ECO:0000313" key="1">
    <source>
        <dbReference type="EMBL" id="PRY90979.1"/>
    </source>
</evidence>
<name>A0A2T0WWB9_9BACT</name>
<dbReference type="RefSeq" id="WP_146131361.1">
    <property type="nucleotide sequence ID" value="NZ_PVTR01000001.1"/>
</dbReference>
<dbReference type="EMBL" id="PVTR01000001">
    <property type="protein sequence ID" value="PRY90979.1"/>
    <property type="molecule type" value="Genomic_DNA"/>
</dbReference>
<proteinExistence type="predicted"/>
<protein>
    <submittedName>
        <fullName evidence="1">Uncharacterized protein</fullName>
    </submittedName>
</protein>
<keyword evidence="2" id="KW-1185">Reference proteome</keyword>
<comment type="caution">
    <text evidence="1">The sequence shown here is derived from an EMBL/GenBank/DDBJ whole genome shotgun (WGS) entry which is preliminary data.</text>
</comment>
<sequence length="67" mass="7492">MSEDTHGGEIIPSGIDYLRPQRGHMFIASGFNPRKIIDVVILAFGRIMLAIEQSFSPKTGMWKMNSP</sequence>